<dbReference type="AlphaFoldDB" id="A0A914XW38"/>
<dbReference type="PANTHER" id="PTHR24251">
    <property type="entry name" value="OVOCHYMASE-RELATED"/>
    <property type="match status" value="1"/>
</dbReference>
<dbReference type="InterPro" id="IPR000859">
    <property type="entry name" value="CUB_dom"/>
</dbReference>
<dbReference type="CDD" id="cd00041">
    <property type="entry name" value="CUB"/>
    <property type="match status" value="2"/>
</dbReference>
<dbReference type="SUPFAM" id="SSF57196">
    <property type="entry name" value="EGF/Laminin"/>
    <property type="match status" value="1"/>
</dbReference>
<protein>
    <submittedName>
        <fullName evidence="8">Uncharacterized protein</fullName>
    </submittedName>
</protein>
<keyword evidence="7" id="KW-1185">Reference proteome</keyword>
<sequence length="353" mass="40039">MPLFKGHVLSFDLMPLFKGHITENASSCKCPYSFKGTHCEKYDVCVGNPCGENGKCIEVNGLRKCECNPGYYGTICQNQEDTCGFHTHNETGIIEYSRSTRFVELRDSVCQWTIQLFDTRKIIEFRFENFSIPKLYSLTSKGCRFGFANLTIHDGPTADRPLIGGFCHGDNNVPDTNVPFYTSGNAAKLLFYIRLHSGSTYLKMSWKAVEPRCGGRITQTSGTITYFDVHDDDICAWYISVPPQYHIEITLKSAKMASGTAVNCSVNSLELFDHQSAANRTRLIEICENQPKPLIFRTTVPYATIYFKTNRKIMENDVPILDCKRDSSDPWCGVGFVLSYKILECKCFFWVNF</sequence>
<feature type="domain" description="EGF-like" evidence="6">
    <location>
        <begin position="41"/>
        <end position="77"/>
    </location>
</feature>
<dbReference type="InterPro" id="IPR000742">
    <property type="entry name" value="EGF"/>
</dbReference>
<feature type="disulfide bond" evidence="3">
    <location>
        <begin position="83"/>
        <end position="110"/>
    </location>
</feature>
<feature type="domain" description="CUB" evidence="5">
    <location>
        <begin position="213"/>
        <end position="343"/>
    </location>
</feature>
<evidence type="ECO:0000259" key="5">
    <source>
        <dbReference type="PROSITE" id="PS01180"/>
    </source>
</evidence>
<reference evidence="8" key="1">
    <citation type="submission" date="2022-11" db="UniProtKB">
        <authorList>
            <consortium name="WormBaseParasite"/>
        </authorList>
    </citation>
    <scope>IDENTIFICATION</scope>
</reference>
<dbReference type="PROSITE" id="PS01180">
    <property type="entry name" value="CUB"/>
    <property type="match status" value="2"/>
</dbReference>
<evidence type="ECO:0000256" key="3">
    <source>
        <dbReference type="PROSITE-ProRule" id="PRU00059"/>
    </source>
</evidence>
<dbReference type="WBParaSite" id="PSU_v2.g1145.t1">
    <property type="protein sequence ID" value="PSU_v2.g1145.t1"/>
    <property type="gene ID" value="PSU_v2.g1145"/>
</dbReference>
<dbReference type="Gene3D" id="2.60.120.290">
    <property type="entry name" value="Spermadhesin, CUB domain"/>
    <property type="match status" value="2"/>
</dbReference>
<dbReference type="PROSITE" id="PS50026">
    <property type="entry name" value="EGF_3"/>
    <property type="match status" value="1"/>
</dbReference>
<keyword evidence="2 4" id="KW-1015">Disulfide bond</keyword>
<dbReference type="SUPFAM" id="SSF49854">
    <property type="entry name" value="Spermadhesin, CUB domain"/>
    <property type="match status" value="2"/>
</dbReference>
<dbReference type="Proteomes" id="UP000887577">
    <property type="component" value="Unplaced"/>
</dbReference>
<dbReference type="Pfam" id="PF00431">
    <property type="entry name" value="CUB"/>
    <property type="match status" value="1"/>
</dbReference>
<dbReference type="SMART" id="SM00042">
    <property type="entry name" value="CUB"/>
    <property type="match status" value="1"/>
</dbReference>
<organism evidence="7 8">
    <name type="scientific">Panagrolaimus superbus</name>
    <dbReference type="NCBI Taxonomy" id="310955"/>
    <lineage>
        <taxon>Eukaryota</taxon>
        <taxon>Metazoa</taxon>
        <taxon>Ecdysozoa</taxon>
        <taxon>Nematoda</taxon>
        <taxon>Chromadorea</taxon>
        <taxon>Rhabditida</taxon>
        <taxon>Tylenchina</taxon>
        <taxon>Panagrolaimomorpha</taxon>
        <taxon>Panagrolaimoidea</taxon>
        <taxon>Panagrolaimidae</taxon>
        <taxon>Panagrolaimus</taxon>
    </lineage>
</organism>
<evidence type="ECO:0000259" key="6">
    <source>
        <dbReference type="PROSITE" id="PS50026"/>
    </source>
</evidence>
<dbReference type="PROSITE" id="PS01186">
    <property type="entry name" value="EGF_2"/>
    <property type="match status" value="1"/>
</dbReference>
<dbReference type="PROSITE" id="PS00022">
    <property type="entry name" value="EGF_1"/>
    <property type="match status" value="1"/>
</dbReference>
<name>A0A914XW38_9BILA</name>
<dbReference type="CDD" id="cd00054">
    <property type="entry name" value="EGF_CA"/>
    <property type="match status" value="1"/>
</dbReference>
<feature type="disulfide bond" evidence="4">
    <location>
        <begin position="67"/>
        <end position="76"/>
    </location>
</feature>
<proteinExistence type="predicted"/>
<keyword evidence="1" id="KW-0677">Repeat</keyword>
<dbReference type="Gene3D" id="2.10.25.10">
    <property type="entry name" value="Laminin"/>
    <property type="match status" value="1"/>
</dbReference>
<evidence type="ECO:0000256" key="1">
    <source>
        <dbReference type="ARBA" id="ARBA00022737"/>
    </source>
</evidence>
<comment type="caution">
    <text evidence="4">Lacks conserved residue(s) required for the propagation of feature annotation.</text>
</comment>
<evidence type="ECO:0000313" key="8">
    <source>
        <dbReference type="WBParaSite" id="PSU_v2.g1145.t1"/>
    </source>
</evidence>
<evidence type="ECO:0000256" key="2">
    <source>
        <dbReference type="ARBA" id="ARBA00023157"/>
    </source>
</evidence>
<accession>A0A914XW38</accession>
<feature type="domain" description="CUB" evidence="5">
    <location>
        <begin position="83"/>
        <end position="209"/>
    </location>
</feature>
<dbReference type="InterPro" id="IPR035914">
    <property type="entry name" value="Sperma_CUB_dom_sf"/>
</dbReference>
<evidence type="ECO:0000256" key="4">
    <source>
        <dbReference type="PROSITE-ProRule" id="PRU00076"/>
    </source>
</evidence>
<evidence type="ECO:0000313" key="7">
    <source>
        <dbReference type="Proteomes" id="UP000887577"/>
    </source>
</evidence>
<keyword evidence="4" id="KW-0245">EGF-like domain</keyword>